<protein>
    <submittedName>
        <fullName evidence="1">Uncharacterized protein</fullName>
    </submittedName>
</protein>
<sequence>MITWQEDWTVGSRASKVATNIICERTGVLTIRKVIDTAIFTNVNGIPPW</sequence>
<proteinExistence type="predicted"/>
<evidence type="ECO:0000313" key="2">
    <source>
        <dbReference type="Proteomes" id="UP000076872"/>
    </source>
</evidence>
<organism evidence="1 2">
    <name type="scientific">Lactiplantibacillus plantarum</name>
    <name type="common">Lactobacillus plantarum</name>
    <dbReference type="NCBI Taxonomy" id="1590"/>
    <lineage>
        <taxon>Bacteria</taxon>
        <taxon>Bacillati</taxon>
        <taxon>Bacillota</taxon>
        <taxon>Bacilli</taxon>
        <taxon>Lactobacillales</taxon>
        <taxon>Lactobacillaceae</taxon>
        <taxon>Lactiplantibacillus</taxon>
    </lineage>
</organism>
<accession>A0AAW3RDM9</accession>
<comment type="caution">
    <text evidence="1">The sequence shown here is derived from an EMBL/GenBank/DDBJ whole genome shotgun (WGS) entry which is preliminary data.</text>
</comment>
<name>A0AAW3RDM9_LACPN</name>
<dbReference type="EMBL" id="LUXO01000030">
    <property type="protein sequence ID" value="KZV02757.1"/>
    <property type="molecule type" value="Genomic_DNA"/>
</dbReference>
<gene>
    <name evidence="1" type="ORF">NAB2_1911</name>
</gene>
<dbReference type="AlphaFoldDB" id="A0AAW3RDM9"/>
<evidence type="ECO:0000313" key="1">
    <source>
        <dbReference type="EMBL" id="KZV02757.1"/>
    </source>
</evidence>
<dbReference type="Proteomes" id="UP000076872">
    <property type="component" value="Unassembled WGS sequence"/>
</dbReference>
<reference evidence="1 2" key="1">
    <citation type="submission" date="2016-03" db="EMBL/GenBank/DDBJ databases">
        <title>Comparative genomics of 54 Lactobacillus plantarum strains reveals genomic uncoupling from niche constraints.</title>
        <authorList>
            <person name="Martino M.E."/>
        </authorList>
    </citation>
    <scope>NUCLEOTIDE SEQUENCE [LARGE SCALE GENOMIC DNA]</scope>
    <source>
        <strain evidence="1 2">NAB2</strain>
    </source>
</reference>